<keyword evidence="2" id="KW-1185">Reference proteome</keyword>
<name>A0A4U5VP32_COLLU</name>
<sequence length="129" mass="14775">MLQGQALKNQNTHELGTFRSRSAPLVIDPFHTAAPSPSGLARCSHPKPQRSLLDLLKHQRRFPESLQLLQRCKRSNVWWWVTDFLTDLLRPCIRFDRIVASGLFVAVVAERLRMLCGNTYTPRRPLEAG</sequence>
<dbReference type="EMBL" id="CM014098">
    <property type="protein sequence ID" value="TKS90273.1"/>
    <property type="molecule type" value="Genomic_DNA"/>
</dbReference>
<gene>
    <name evidence="1" type="ORF">D9C73_024404</name>
</gene>
<evidence type="ECO:0000313" key="2">
    <source>
        <dbReference type="Proteomes" id="UP000298787"/>
    </source>
</evidence>
<evidence type="ECO:0000313" key="1">
    <source>
        <dbReference type="EMBL" id="TKS90273.1"/>
    </source>
</evidence>
<reference evidence="1 2" key="1">
    <citation type="submission" date="2019-01" db="EMBL/GenBank/DDBJ databases">
        <title>Genome Assembly of Collichthys lucidus.</title>
        <authorList>
            <person name="Cai M."/>
            <person name="Xiao S."/>
        </authorList>
    </citation>
    <scope>NUCLEOTIDE SEQUENCE [LARGE SCALE GENOMIC DNA]</scope>
    <source>
        <strain evidence="1">JT15FE1705JMU</strain>
        <tissue evidence="1">Muscle</tissue>
    </source>
</reference>
<accession>A0A4U5VP32</accession>
<dbReference type="Proteomes" id="UP000298787">
    <property type="component" value="Chromosome 21"/>
</dbReference>
<organism evidence="1 2">
    <name type="scientific">Collichthys lucidus</name>
    <name type="common">Big head croaker</name>
    <name type="synonym">Sciaena lucida</name>
    <dbReference type="NCBI Taxonomy" id="240159"/>
    <lineage>
        <taxon>Eukaryota</taxon>
        <taxon>Metazoa</taxon>
        <taxon>Chordata</taxon>
        <taxon>Craniata</taxon>
        <taxon>Vertebrata</taxon>
        <taxon>Euteleostomi</taxon>
        <taxon>Actinopterygii</taxon>
        <taxon>Neopterygii</taxon>
        <taxon>Teleostei</taxon>
        <taxon>Neoteleostei</taxon>
        <taxon>Acanthomorphata</taxon>
        <taxon>Eupercaria</taxon>
        <taxon>Sciaenidae</taxon>
        <taxon>Collichthys</taxon>
    </lineage>
</organism>
<protein>
    <submittedName>
        <fullName evidence="1">Uncharacterized protein</fullName>
    </submittedName>
</protein>
<proteinExistence type="predicted"/>
<dbReference type="AlphaFoldDB" id="A0A4U5VP32"/>